<dbReference type="InterPro" id="IPR001214">
    <property type="entry name" value="SET_dom"/>
</dbReference>
<comment type="caution">
    <text evidence="2">The sequence shown here is derived from an EMBL/GenBank/DDBJ whole genome shotgun (WGS) entry which is preliminary data.</text>
</comment>
<reference evidence="2" key="2">
    <citation type="submission" date="2021-01" db="EMBL/GenBank/DDBJ databases">
        <authorList>
            <person name="Schikora-Tamarit M.A."/>
        </authorList>
    </citation>
    <scope>NUCLEOTIDE SEQUENCE</scope>
    <source>
        <strain evidence="2">CBS6075</strain>
    </source>
</reference>
<dbReference type="GO" id="GO:0005634">
    <property type="term" value="C:nucleus"/>
    <property type="evidence" value="ECO:0007669"/>
    <property type="project" value="TreeGrafter"/>
</dbReference>
<dbReference type="InterPro" id="IPR050600">
    <property type="entry name" value="SETD3_SETD6_MTase"/>
</dbReference>
<proteinExistence type="predicted"/>
<feature type="domain" description="SET" evidence="1">
    <location>
        <begin position="25"/>
        <end position="260"/>
    </location>
</feature>
<dbReference type="GeneID" id="70233993"/>
<dbReference type="GO" id="GO:0016279">
    <property type="term" value="F:protein-lysine N-methyltransferase activity"/>
    <property type="evidence" value="ECO:0007669"/>
    <property type="project" value="TreeGrafter"/>
</dbReference>
<dbReference type="PANTHER" id="PTHR13271">
    <property type="entry name" value="UNCHARACTERIZED PUTATIVE METHYLTRANSFERASE"/>
    <property type="match status" value="1"/>
</dbReference>
<protein>
    <recommendedName>
        <fullName evidence="1">SET domain-containing protein</fullName>
    </recommendedName>
</protein>
<dbReference type="AlphaFoldDB" id="A0A9P8PAG1"/>
<dbReference type="InterPro" id="IPR046341">
    <property type="entry name" value="SET_dom_sf"/>
</dbReference>
<evidence type="ECO:0000259" key="1">
    <source>
        <dbReference type="PROSITE" id="PS50280"/>
    </source>
</evidence>
<dbReference type="Gene3D" id="3.90.1410.10">
    <property type="entry name" value="set domain protein methyltransferase, domain 1"/>
    <property type="match status" value="1"/>
</dbReference>
<accession>A0A9P8PAG1</accession>
<dbReference type="PANTHER" id="PTHR13271:SF128">
    <property type="entry name" value="RIBOSOMAL LYSINE N-METHYLTRANSFERASE 3"/>
    <property type="match status" value="1"/>
</dbReference>
<dbReference type="SUPFAM" id="SSF82199">
    <property type="entry name" value="SET domain"/>
    <property type="match status" value="1"/>
</dbReference>
<organism evidence="2 3">
    <name type="scientific">Ogataea philodendri</name>
    <dbReference type="NCBI Taxonomy" id="1378263"/>
    <lineage>
        <taxon>Eukaryota</taxon>
        <taxon>Fungi</taxon>
        <taxon>Dikarya</taxon>
        <taxon>Ascomycota</taxon>
        <taxon>Saccharomycotina</taxon>
        <taxon>Pichiomycetes</taxon>
        <taxon>Pichiales</taxon>
        <taxon>Pichiaceae</taxon>
        <taxon>Ogataea</taxon>
    </lineage>
</organism>
<keyword evidence="3" id="KW-1185">Reference proteome</keyword>
<name>A0A9P8PAG1_9ASCO</name>
<dbReference type="Proteomes" id="UP000769157">
    <property type="component" value="Unassembled WGS sequence"/>
</dbReference>
<reference evidence="2" key="1">
    <citation type="journal article" date="2021" name="Open Biol.">
        <title>Shared evolutionary footprints suggest mitochondrial oxidative damage underlies multiple complex I losses in fungi.</title>
        <authorList>
            <person name="Schikora-Tamarit M.A."/>
            <person name="Marcet-Houben M."/>
            <person name="Nosek J."/>
            <person name="Gabaldon T."/>
        </authorList>
    </citation>
    <scope>NUCLEOTIDE SEQUENCE</scope>
    <source>
        <strain evidence="2">CBS6075</strain>
    </source>
</reference>
<gene>
    <name evidence="2" type="ORF">OGAPHI_002026</name>
</gene>
<evidence type="ECO:0000313" key="3">
    <source>
        <dbReference type="Proteomes" id="UP000769157"/>
    </source>
</evidence>
<dbReference type="EMBL" id="JAEUBE010000158">
    <property type="protein sequence ID" value="KAH3668272.1"/>
    <property type="molecule type" value="Genomic_DNA"/>
</dbReference>
<sequence>MTSTSDPEQAIFWLHEPQNNCFWNGALDVVSTQNGAGVVSKRSIEKGTVLLKVPKESILSARTTFIANLLIDAEIYGMHALVIALIYEKNALAESPWYHYINSINFADKTIPPCLWHPTHKRLLDNTEADLMGVLDDSELLDHFQMAQDFARQYASMLPEPPELSNISHFATIVLGVASRAFEIDDFHLSALVPGADLFNHEPHGDESAHFESLAGVCPDCGKIECVHGVYSDADESDQVCEIVAHSAVPANTEIFNTYGPLSNSELLARYAFCVDNNHFDTVCLGRQISALRKKAGPQIARRIKWWSLTAPKPWLLDCFVKADGKPSKELCAVAKLFTAPGKTVQRSHLTKLTPSSRKLIQHWCRQRRLPEIAISLDDPQREAQIKCIRQSENAILDRCIALMDRP</sequence>
<evidence type="ECO:0000313" key="2">
    <source>
        <dbReference type="EMBL" id="KAH3668272.1"/>
    </source>
</evidence>
<dbReference type="CDD" id="cd10527">
    <property type="entry name" value="SET_LSMT"/>
    <property type="match status" value="1"/>
</dbReference>
<dbReference type="OrthoDB" id="441812at2759"/>
<dbReference type="PROSITE" id="PS50280">
    <property type="entry name" value="SET"/>
    <property type="match status" value="1"/>
</dbReference>
<dbReference type="RefSeq" id="XP_046062686.1">
    <property type="nucleotide sequence ID" value="XM_046202851.1"/>
</dbReference>